<evidence type="ECO:0000313" key="1">
    <source>
        <dbReference type="EMBL" id="SEA77418.1"/>
    </source>
</evidence>
<dbReference type="STRING" id="1033731.SAMN05444145_10682"/>
<sequence length="309" mass="34797">MPNIYLSDMMKRTILLLFAALFGVLTAAAQDLIVKTDATKIEAKVIEITTEAVRYKRFSNPDGPTYVLPVKDIHYIQYANGEKEYYTKTIPATPLIPAAPAEPAQSAPAVTPAAEPAPQTPAGRYVLKQYEIGELYDQNGIRGVICQLSDDGMHGLVVSLDEIYLHWSEFRKPDLRVVGADSRTDGEENMAKVAQYIAANNLSWADFPAFEWCRNKGEGWYLPAIDEMLTIGHNYNGGTRVQNNRQARNKFNDALKDAGGKRMDRLVYYFTSTEMDEKNAYTTHMGIEPPYVIEIPKYNKFLVRAVHKF</sequence>
<name>A0A1H4DY42_9BACT</name>
<evidence type="ECO:0000313" key="2">
    <source>
        <dbReference type="Proteomes" id="UP000183253"/>
    </source>
</evidence>
<reference evidence="1 2" key="1">
    <citation type="submission" date="2016-10" db="EMBL/GenBank/DDBJ databases">
        <authorList>
            <person name="de Groot N.N."/>
        </authorList>
    </citation>
    <scope>NUCLEOTIDE SEQUENCE [LARGE SCALE GENOMIC DNA]</scope>
    <source>
        <strain evidence="1 2">DSM 25383</strain>
    </source>
</reference>
<accession>A0A1H4DY42</accession>
<keyword evidence="2" id="KW-1185">Reference proteome</keyword>
<gene>
    <name evidence="1" type="ORF">SAMN05444145_10682</name>
</gene>
<proteinExistence type="predicted"/>
<protein>
    <submittedName>
        <fullName evidence="1">Uncharacterized protein</fullName>
    </submittedName>
</protein>
<dbReference type="EMBL" id="FNRI01000006">
    <property type="protein sequence ID" value="SEA77418.1"/>
    <property type="molecule type" value="Genomic_DNA"/>
</dbReference>
<dbReference type="Proteomes" id="UP000183253">
    <property type="component" value="Unassembled WGS sequence"/>
</dbReference>
<dbReference type="AlphaFoldDB" id="A0A1H4DY42"/>
<organism evidence="1 2">
    <name type="scientific">Alistipes timonensis JC136</name>
    <dbReference type="NCBI Taxonomy" id="1033731"/>
    <lineage>
        <taxon>Bacteria</taxon>
        <taxon>Pseudomonadati</taxon>
        <taxon>Bacteroidota</taxon>
        <taxon>Bacteroidia</taxon>
        <taxon>Bacteroidales</taxon>
        <taxon>Rikenellaceae</taxon>
        <taxon>Alistipes</taxon>
    </lineage>
</organism>